<proteinExistence type="inferred from homology"/>
<dbReference type="Proteomes" id="UP000233535">
    <property type="component" value="Unassembled WGS sequence"/>
</dbReference>
<dbReference type="OrthoDB" id="9779902at2"/>
<sequence>MKKDVILIIGANGQIGSVLTKTLQEKFGVSFVVASDLRKDPNFEGVFEVIDATDFEQIQSVVSKYGVNQIYHLAAILSAKGEQAPLATWDINMKTLFNVLEVARLNNLDKVFYPSSIAVFGDAAAMNNTPQDAFLNPATVYGISKSSGENWAQYYFLRYGLDVRSLRYPGIIGYQSLPGGGTTDYAVDIYHKAVLNEEFTCFLNADCELPMIFMEDAIRATIELMDAPKESIKIRTSYNLAGVSFSPAEVARSIQKIYPDFSIKYEADFRQDIASKWPNSIDDSKAKADWAWKPEYDLETMTRTMIEKLKQQYKKKQVELENIG</sequence>
<protein>
    <submittedName>
        <fullName evidence="3">NAD-dependent epimerase</fullName>
    </submittedName>
</protein>
<name>A0A2N3HYI2_9BACT</name>
<dbReference type="EMBL" id="MVDD01000006">
    <property type="protein sequence ID" value="PKQ63130.1"/>
    <property type="molecule type" value="Genomic_DNA"/>
</dbReference>
<dbReference type="GO" id="GO:0008743">
    <property type="term" value="F:L-threonine 3-dehydrogenase activity"/>
    <property type="evidence" value="ECO:0007669"/>
    <property type="project" value="TreeGrafter"/>
</dbReference>
<dbReference type="AlphaFoldDB" id="A0A2N3HYI2"/>
<dbReference type="SUPFAM" id="SSF51735">
    <property type="entry name" value="NAD(P)-binding Rossmann-fold domains"/>
    <property type="match status" value="1"/>
</dbReference>
<gene>
    <name evidence="3" type="ORF">BZG02_10230</name>
</gene>
<dbReference type="PANTHER" id="PTHR42687:SF1">
    <property type="entry name" value="L-THREONINE 3-DEHYDROGENASE, MITOCHONDRIAL"/>
    <property type="match status" value="1"/>
</dbReference>
<dbReference type="InterPro" id="IPR051225">
    <property type="entry name" value="NAD(P)_epim/dehydratase"/>
</dbReference>
<organism evidence="3 4">
    <name type="scientific">Labilibaculum filiforme</name>
    <dbReference type="NCBI Taxonomy" id="1940526"/>
    <lineage>
        <taxon>Bacteria</taxon>
        <taxon>Pseudomonadati</taxon>
        <taxon>Bacteroidota</taxon>
        <taxon>Bacteroidia</taxon>
        <taxon>Marinilabiliales</taxon>
        <taxon>Marinifilaceae</taxon>
        <taxon>Labilibaculum</taxon>
    </lineage>
</organism>
<dbReference type="RefSeq" id="WP_101261337.1">
    <property type="nucleotide sequence ID" value="NZ_MVDD01000006.1"/>
</dbReference>
<comment type="caution">
    <text evidence="3">The sequence shown here is derived from an EMBL/GenBank/DDBJ whole genome shotgun (WGS) entry which is preliminary data.</text>
</comment>
<evidence type="ECO:0000259" key="2">
    <source>
        <dbReference type="Pfam" id="PF01370"/>
    </source>
</evidence>
<dbReference type="Gene3D" id="3.40.50.720">
    <property type="entry name" value="NAD(P)-binding Rossmann-like Domain"/>
    <property type="match status" value="1"/>
</dbReference>
<dbReference type="PANTHER" id="PTHR42687">
    <property type="entry name" value="L-THREONINE 3-DEHYDROGENASE"/>
    <property type="match status" value="1"/>
</dbReference>
<dbReference type="Pfam" id="PF01370">
    <property type="entry name" value="Epimerase"/>
    <property type="match status" value="1"/>
</dbReference>
<feature type="domain" description="NAD-dependent epimerase/dehydratase" evidence="2">
    <location>
        <begin position="6"/>
        <end position="239"/>
    </location>
</feature>
<dbReference type="InterPro" id="IPR036291">
    <property type="entry name" value="NAD(P)-bd_dom_sf"/>
</dbReference>
<evidence type="ECO:0000256" key="1">
    <source>
        <dbReference type="ARBA" id="ARBA00007637"/>
    </source>
</evidence>
<dbReference type="InterPro" id="IPR001509">
    <property type="entry name" value="Epimerase_deHydtase"/>
</dbReference>
<dbReference type="GO" id="GO:0006567">
    <property type="term" value="P:L-threonine catabolic process"/>
    <property type="evidence" value="ECO:0007669"/>
    <property type="project" value="TreeGrafter"/>
</dbReference>
<keyword evidence="4" id="KW-1185">Reference proteome</keyword>
<reference evidence="3 4" key="1">
    <citation type="journal article" date="2017" name="Front. Microbiol.">
        <title>Labilibaculum manganireducens gen. nov., sp. nov. and Labilibaculum filiforme sp. nov., Novel Bacteroidetes Isolated from Subsurface Sediments of the Baltic Sea.</title>
        <authorList>
            <person name="Vandieken V."/>
            <person name="Marshall I.P."/>
            <person name="Niemann H."/>
            <person name="Engelen B."/>
            <person name="Cypionka H."/>
        </authorList>
    </citation>
    <scope>NUCLEOTIDE SEQUENCE [LARGE SCALE GENOMIC DNA]</scope>
    <source>
        <strain evidence="3 4">59.16B</strain>
    </source>
</reference>
<accession>A0A2N3HYI2</accession>
<comment type="similarity">
    <text evidence="1">Belongs to the NAD(P)-dependent epimerase/dehydratase family.</text>
</comment>
<evidence type="ECO:0000313" key="4">
    <source>
        <dbReference type="Proteomes" id="UP000233535"/>
    </source>
</evidence>
<evidence type="ECO:0000313" key="3">
    <source>
        <dbReference type="EMBL" id="PKQ63130.1"/>
    </source>
</evidence>